<dbReference type="InterPro" id="IPR013783">
    <property type="entry name" value="Ig-like_fold"/>
</dbReference>
<dbReference type="Pfam" id="PF13585">
    <property type="entry name" value="CHU_C"/>
    <property type="match status" value="1"/>
</dbReference>
<keyword evidence="4" id="KW-1185">Reference proteome</keyword>
<dbReference type="NCBIfam" id="TIGR04131">
    <property type="entry name" value="Bac_Flav_CTERM"/>
    <property type="match status" value="1"/>
</dbReference>
<dbReference type="InterPro" id="IPR028994">
    <property type="entry name" value="Integrin_alpha_N"/>
</dbReference>
<organism evidence="3 4">
    <name type="scientific">Fulvivirga kasyanovii</name>
    <dbReference type="NCBI Taxonomy" id="396812"/>
    <lineage>
        <taxon>Bacteria</taxon>
        <taxon>Pseudomonadati</taxon>
        <taxon>Bacteroidota</taxon>
        <taxon>Cytophagia</taxon>
        <taxon>Cytophagales</taxon>
        <taxon>Fulvivirgaceae</taxon>
        <taxon>Fulvivirga</taxon>
    </lineage>
</organism>
<proteinExistence type="predicted"/>
<dbReference type="InterPro" id="IPR026341">
    <property type="entry name" value="T9SS_type_B"/>
</dbReference>
<dbReference type="SUPFAM" id="SSF81296">
    <property type="entry name" value="E set domains"/>
    <property type="match status" value="1"/>
</dbReference>
<name>A0ABW9RWG5_9BACT</name>
<dbReference type="CDD" id="cd00146">
    <property type="entry name" value="PKD"/>
    <property type="match status" value="1"/>
</dbReference>
<dbReference type="Proteomes" id="UP000798808">
    <property type="component" value="Unassembled WGS sequence"/>
</dbReference>
<dbReference type="InterPro" id="IPR000601">
    <property type="entry name" value="PKD_dom"/>
</dbReference>
<accession>A0ABW9RWG5</accession>
<gene>
    <name evidence="3" type="ORF">E1163_20560</name>
</gene>
<dbReference type="InterPro" id="IPR014756">
    <property type="entry name" value="Ig_E-set"/>
</dbReference>
<dbReference type="PROSITE" id="PS50093">
    <property type="entry name" value="PKD"/>
    <property type="match status" value="1"/>
</dbReference>
<evidence type="ECO:0000313" key="4">
    <source>
        <dbReference type="Proteomes" id="UP000798808"/>
    </source>
</evidence>
<evidence type="ECO:0000259" key="2">
    <source>
        <dbReference type="PROSITE" id="PS50093"/>
    </source>
</evidence>
<dbReference type="Pfam" id="PF18911">
    <property type="entry name" value="PKD_4"/>
    <property type="match status" value="1"/>
</dbReference>
<keyword evidence="1" id="KW-0732">Signal</keyword>
<dbReference type="EMBL" id="SMLW01000624">
    <property type="protein sequence ID" value="MTI27360.1"/>
    <property type="molecule type" value="Genomic_DNA"/>
</dbReference>
<dbReference type="Gene3D" id="2.60.40.10">
    <property type="entry name" value="Immunoglobulins"/>
    <property type="match status" value="4"/>
</dbReference>
<dbReference type="SUPFAM" id="SSF49299">
    <property type="entry name" value="PKD domain"/>
    <property type="match status" value="1"/>
</dbReference>
<sequence length="1064" mass="112205">MLYLYQNALKLSICRPKPLIISLFIIFMAGKSFGQIPVIKEVAPNSAYAGQTISIKGQNFNASSIVSFGGARGNIVSWSSQLIEVQVPAAATYDLISVTNLSNNLTGYSPLPFLLSYGGPSGLTAADFEAQIDYNAKSGLYDLCVCDFDGDGLNDIIGTNSKDNSFTVLKNTSTVGAISFTATHPAIGAPTLNIKCGDLDGDGKPEAVLSEGGTGTRIFILDNNSTVGNISFTLDTRVIPANSTKRIEIHDLDLDGRPEIIVADQASSKISVLKNTSSGSTLNFAAPVDIPIPNGDVSGGIVVNDFNIDLKPDIITNNFLKDGKLFFSENNSTTGNLQLSTFHFTDIGGTLANLKSADFNNDKKLELLATRYLSNDIAIMPNQSTKGSSLTFGSATSVGTAQVPWGLDIGDLDGDSKADILVATLGSNKALTVLNNNSSGSPSFQKLDLGVTYINRNVRSGDIDGDGKPDIIFTSVDDDNNGIPASKISVIRNANCIKPVIDPPGPMTVCTGTPLKLETQEVAGATYTWYRDGTPLPDTDPFINVTVSGSYTVLLDEAGSCSETSDPVSVTVQAPGTIGSPTINDPGPVCIGGTLSLSATVIAGLTYQWEGPEGFAETGNPVTLPDFRFINTGIYYLHVYSGTCLLETKQITIDAVEAPDFFIGGGTGSSYCEGDNVTLTISPTSGSYTYQWFKNNTLISGATSASYTASSSGAYKATVKYDVSCPAVGTDPVNLSFFAAPQAQFDGPTAACASQSVSFTNQSTVASGATAQYKWEFGDGTSSLSKNPSPHVYQEGTYTVTLTVGYIGLSCEDITTKSITVKSGLSPEISATTDVLCAGESAELSISQSFDTYAWSTGETTPSISVDQAGTYSVTVSDATGCEGSANITLKAFPDPEVTITADRLSVAPGETVQLEASGLQNYSWSPAEPLDDATIPNPTATIKETTEFIVSGQDANGCTGESSITIFSQTDLIGNLIKPKNFFSPNTSDNINSVWLIEKIEQFPQCGVTIVDQTGNILLEEKPYLNNWDGTVQGQELPSGVYYYVIKCDDDEIVKSGSITLLR</sequence>
<evidence type="ECO:0000256" key="1">
    <source>
        <dbReference type="ARBA" id="ARBA00022729"/>
    </source>
</evidence>
<dbReference type="InterPro" id="IPR022409">
    <property type="entry name" value="PKD/Chitinase_dom"/>
</dbReference>
<dbReference type="PANTHER" id="PTHR46580:SF4">
    <property type="entry name" value="ATP_GTP-BINDING PROTEIN"/>
    <property type="match status" value="1"/>
</dbReference>
<protein>
    <submittedName>
        <fullName evidence="3">T9SS type B sorting domain-containing protein</fullName>
    </submittedName>
</protein>
<evidence type="ECO:0000313" key="3">
    <source>
        <dbReference type="EMBL" id="MTI27360.1"/>
    </source>
</evidence>
<reference evidence="3 4" key="1">
    <citation type="submission" date="2019-02" db="EMBL/GenBank/DDBJ databases">
        <authorList>
            <person name="Goldberg S.R."/>
            <person name="Haltli B.A."/>
            <person name="Correa H."/>
            <person name="Russell K.G."/>
        </authorList>
    </citation>
    <scope>NUCLEOTIDE SEQUENCE [LARGE SCALE GENOMIC DNA]</scope>
    <source>
        <strain evidence="3 4">JCM 16186</strain>
    </source>
</reference>
<dbReference type="InterPro" id="IPR002909">
    <property type="entry name" value="IPT_dom"/>
</dbReference>
<feature type="domain" description="PKD" evidence="2">
    <location>
        <begin position="740"/>
        <end position="804"/>
    </location>
</feature>
<dbReference type="SUPFAM" id="SSF69318">
    <property type="entry name" value="Integrin alpha N-terminal domain"/>
    <property type="match status" value="1"/>
</dbReference>
<dbReference type="Gene3D" id="2.130.10.130">
    <property type="entry name" value="Integrin alpha, N-terminal"/>
    <property type="match status" value="2"/>
</dbReference>
<comment type="caution">
    <text evidence="3">The sequence shown here is derived from an EMBL/GenBank/DDBJ whole genome shotgun (WGS) entry which is preliminary data.</text>
</comment>
<dbReference type="SMART" id="SM00089">
    <property type="entry name" value="PKD"/>
    <property type="match status" value="2"/>
</dbReference>
<dbReference type="Pfam" id="PF01833">
    <property type="entry name" value="TIG"/>
    <property type="match status" value="1"/>
</dbReference>
<dbReference type="PANTHER" id="PTHR46580">
    <property type="entry name" value="SENSOR KINASE-RELATED"/>
    <property type="match status" value="1"/>
</dbReference>
<dbReference type="InterPro" id="IPR035986">
    <property type="entry name" value="PKD_dom_sf"/>
</dbReference>
<dbReference type="InterPro" id="IPR013517">
    <property type="entry name" value="FG-GAP"/>
</dbReference>
<dbReference type="Pfam" id="PF13517">
    <property type="entry name" value="FG-GAP_3"/>
    <property type="match status" value="3"/>
</dbReference>